<proteinExistence type="predicted"/>
<dbReference type="GO" id="GO:0000976">
    <property type="term" value="F:transcription cis-regulatory region binding"/>
    <property type="evidence" value="ECO:0007669"/>
    <property type="project" value="TreeGrafter"/>
</dbReference>
<dbReference type="RefSeq" id="WP_107672279.1">
    <property type="nucleotide sequence ID" value="NZ_PZKE01000003.1"/>
</dbReference>
<dbReference type="GO" id="GO:0003700">
    <property type="term" value="F:DNA-binding transcription factor activity"/>
    <property type="evidence" value="ECO:0007669"/>
    <property type="project" value="TreeGrafter"/>
</dbReference>
<dbReference type="Gene3D" id="1.10.357.10">
    <property type="entry name" value="Tetracycline Repressor, domain 2"/>
    <property type="match status" value="1"/>
</dbReference>
<dbReference type="InterPro" id="IPR039538">
    <property type="entry name" value="BetI_C"/>
</dbReference>
<gene>
    <name evidence="7" type="ORF">C5F44_04320</name>
</gene>
<name>A0A2T4JCM6_FUSBL</name>
<comment type="caution">
    <text evidence="7">The sequence shown here is derived from an EMBL/GenBank/DDBJ whole genome shotgun (WGS) entry which is preliminary data.</text>
</comment>
<evidence type="ECO:0000313" key="7">
    <source>
        <dbReference type="EMBL" id="PTE15603.1"/>
    </source>
</evidence>
<evidence type="ECO:0000256" key="2">
    <source>
        <dbReference type="ARBA" id="ARBA00023015"/>
    </source>
</evidence>
<keyword evidence="1" id="KW-0678">Repressor</keyword>
<keyword evidence="3 5" id="KW-0238">DNA-binding</keyword>
<keyword evidence="4" id="KW-0804">Transcription</keyword>
<keyword evidence="2" id="KW-0805">Transcription regulation</keyword>
<dbReference type="InterPro" id="IPR036271">
    <property type="entry name" value="Tet_transcr_reg_TetR-rel_C_sf"/>
</dbReference>
<feature type="domain" description="HTH tetR-type" evidence="6">
    <location>
        <begin position="14"/>
        <end position="74"/>
    </location>
</feature>
<dbReference type="PRINTS" id="PR00455">
    <property type="entry name" value="HTHTETR"/>
</dbReference>
<protein>
    <submittedName>
        <fullName evidence="7">TetR family transcriptional regulator</fullName>
    </submittedName>
</protein>
<feature type="DNA-binding region" description="H-T-H motif" evidence="5">
    <location>
        <begin position="37"/>
        <end position="56"/>
    </location>
</feature>
<reference evidence="7 8" key="1">
    <citation type="submission" date="2018-03" db="EMBL/GenBank/DDBJ databases">
        <title>Rhodobacter blasticus.</title>
        <authorList>
            <person name="Meyer T.E."/>
            <person name="Miller S."/>
            <person name="Lodha T."/>
            <person name="Gandham S."/>
            <person name="Chintalapati S."/>
            <person name="Chintalapati V.R."/>
        </authorList>
    </citation>
    <scope>NUCLEOTIDE SEQUENCE [LARGE SCALE GENOMIC DNA]</scope>
    <source>
        <strain evidence="7 8">DSM 2131</strain>
    </source>
</reference>
<organism evidence="7 8">
    <name type="scientific">Fuscovulum blasticum DSM 2131</name>
    <dbReference type="NCBI Taxonomy" id="1188250"/>
    <lineage>
        <taxon>Bacteria</taxon>
        <taxon>Pseudomonadati</taxon>
        <taxon>Pseudomonadota</taxon>
        <taxon>Alphaproteobacteria</taxon>
        <taxon>Rhodobacterales</taxon>
        <taxon>Paracoccaceae</taxon>
        <taxon>Pseudogemmobacter</taxon>
    </lineage>
</organism>
<accession>A0A2T4JCM6</accession>
<dbReference type="SUPFAM" id="SSF46689">
    <property type="entry name" value="Homeodomain-like"/>
    <property type="match status" value="1"/>
</dbReference>
<dbReference type="PROSITE" id="PS01081">
    <property type="entry name" value="HTH_TETR_1"/>
    <property type="match status" value="1"/>
</dbReference>
<evidence type="ECO:0000256" key="1">
    <source>
        <dbReference type="ARBA" id="ARBA00022491"/>
    </source>
</evidence>
<dbReference type="PANTHER" id="PTHR30055:SF228">
    <property type="entry name" value="TRANSCRIPTIONAL REGULATOR-RELATED"/>
    <property type="match status" value="1"/>
</dbReference>
<dbReference type="AlphaFoldDB" id="A0A2T4JCM6"/>
<dbReference type="InterPro" id="IPR001647">
    <property type="entry name" value="HTH_TetR"/>
</dbReference>
<evidence type="ECO:0000256" key="4">
    <source>
        <dbReference type="ARBA" id="ARBA00023163"/>
    </source>
</evidence>
<dbReference type="SUPFAM" id="SSF48498">
    <property type="entry name" value="Tetracyclin repressor-like, C-terminal domain"/>
    <property type="match status" value="1"/>
</dbReference>
<dbReference type="EMBL" id="PZKE01000003">
    <property type="protein sequence ID" value="PTE15603.1"/>
    <property type="molecule type" value="Genomic_DNA"/>
</dbReference>
<dbReference type="InterPro" id="IPR023772">
    <property type="entry name" value="DNA-bd_HTH_TetR-type_CS"/>
</dbReference>
<dbReference type="InterPro" id="IPR009057">
    <property type="entry name" value="Homeodomain-like_sf"/>
</dbReference>
<dbReference type="InterPro" id="IPR050109">
    <property type="entry name" value="HTH-type_TetR-like_transc_reg"/>
</dbReference>
<evidence type="ECO:0000256" key="5">
    <source>
        <dbReference type="PROSITE-ProRule" id="PRU00335"/>
    </source>
</evidence>
<sequence length="224" mass="24053">MQPERRSFIRDTEENRREALIAATQALVAEGGPQAATVRAIAARAGVTPGLIRHYFGSKDELTRAAYTALVDGMTDKGADALAGVGADPGERLAAFVAASLRPPVVDARAVGLWAGYLHQVQQDAALLAQHERSYLRYRDQLQALIADLDRPDVTTAQLRQEAIACNAVLDGLWLEGSVLPRGFEPGELVRIGLRSISAILGADLTRHTTFIPELHTTPGKAQA</sequence>
<dbReference type="Proteomes" id="UP000241362">
    <property type="component" value="Unassembled WGS sequence"/>
</dbReference>
<evidence type="ECO:0000313" key="8">
    <source>
        <dbReference type="Proteomes" id="UP000241362"/>
    </source>
</evidence>
<dbReference type="Pfam" id="PF00440">
    <property type="entry name" value="TetR_N"/>
    <property type="match status" value="1"/>
</dbReference>
<keyword evidence="8" id="KW-1185">Reference proteome</keyword>
<evidence type="ECO:0000256" key="3">
    <source>
        <dbReference type="ARBA" id="ARBA00023125"/>
    </source>
</evidence>
<evidence type="ECO:0000259" key="6">
    <source>
        <dbReference type="PROSITE" id="PS50977"/>
    </source>
</evidence>
<dbReference type="PANTHER" id="PTHR30055">
    <property type="entry name" value="HTH-TYPE TRANSCRIPTIONAL REGULATOR RUTR"/>
    <property type="match status" value="1"/>
</dbReference>
<dbReference type="Pfam" id="PF13977">
    <property type="entry name" value="TetR_C_6"/>
    <property type="match status" value="1"/>
</dbReference>
<dbReference type="PROSITE" id="PS50977">
    <property type="entry name" value="HTH_TETR_2"/>
    <property type="match status" value="1"/>
</dbReference>